<feature type="domain" description="DUF3298" evidence="2">
    <location>
        <begin position="202"/>
        <end position="279"/>
    </location>
</feature>
<keyword evidence="1" id="KW-0732">Signal</keyword>
<dbReference type="Proteomes" id="UP000018418">
    <property type="component" value="Unassembled WGS sequence"/>
</dbReference>
<dbReference type="STRING" id="396323.VH98_10650"/>
<keyword evidence="4" id="KW-1185">Reference proteome</keyword>
<dbReference type="Gene3D" id="3.90.640.20">
    <property type="entry name" value="Heat-shock cognate protein, ATPase"/>
    <property type="match status" value="1"/>
</dbReference>
<dbReference type="Gene3D" id="3.30.565.40">
    <property type="entry name" value="Fervidobacterium nodosum Rt17-B1 like"/>
    <property type="match status" value="1"/>
</dbReference>
<dbReference type="RefSeq" id="WP_004903308.1">
    <property type="nucleotide sequence ID" value="NZ_BBTI01000004.1"/>
</dbReference>
<proteinExistence type="predicted"/>
<dbReference type="PATRIC" id="fig|1341683.3.peg.505"/>
<evidence type="ECO:0000259" key="2">
    <source>
        <dbReference type="Pfam" id="PF11738"/>
    </source>
</evidence>
<comment type="caution">
    <text evidence="3">The sequence shown here is derived from an EMBL/GenBank/DDBJ whole genome shotgun (WGS) entry which is preliminary data.</text>
</comment>
<feature type="signal peptide" evidence="1">
    <location>
        <begin position="1"/>
        <end position="23"/>
    </location>
</feature>
<name>V2UD31_9GAMM</name>
<dbReference type="Pfam" id="PF11738">
    <property type="entry name" value="DUF3298"/>
    <property type="match status" value="1"/>
</dbReference>
<feature type="chain" id="PRO_5004710663" description="DUF3298 domain-containing protein" evidence="1">
    <location>
        <begin position="24"/>
        <end position="309"/>
    </location>
</feature>
<protein>
    <recommendedName>
        <fullName evidence="2">DUF3298 domain-containing protein</fullName>
    </recommendedName>
</protein>
<dbReference type="AlphaFoldDB" id="V2UD31"/>
<dbReference type="OrthoDB" id="8610451at2"/>
<evidence type="ECO:0000313" key="4">
    <source>
        <dbReference type="Proteomes" id="UP000018418"/>
    </source>
</evidence>
<dbReference type="InterPro" id="IPR021729">
    <property type="entry name" value="DUF3298"/>
</dbReference>
<gene>
    <name evidence="3" type="ORF">P255_00514</name>
</gene>
<evidence type="ECO:0000256" key="1">
    <source>
        <dbReference type="SAM" id="SignalP"/>
    </source>
</evidence>
<dbReference type="EMBL" id="AYEU01000003">
    <property type="protein sequence ID" value="ESK52363.1"/>
    <property type="molecule type" value="Genomic_DNA"/>
</dbReference>
<reference evidence="3 4" key="1">
    <citation type="submission" date="2013-10" db="EMBL/GenBank/DDBJ databases">
        <title>The Genome Sequence of Acinetobacter brisouii CIP 110357.</title>
        <authorList>
            <consortium name="The Broad Institute Genomics Platform"/>
            <consortium name="The Broad Institute Genome Sequencing Center for Infectious Disease"/>
            <person name="Cerqueira G."/>
            <person name="Feldgarden M."/>
            <person name="Courvalin P."/>
            <person name="Grillot-Courvalin C."/>
            <person name="Clermont D."/>
            <person name="Rocha E."/>
            <person name="Yoon E.-J."/>
            <person name="Nemec A."/>
            <person name="Young S.K."/>
            <person name="Zeng Q."/>
            <person name="Gargeya S."/>
            <person name="Fitzgerald M."/>
            <person name="Abouelleil A."/>
            <person name="Alvarado L."/>
            <person name="Berlin A.M."/>
            <person name="Chapman S.B."/>
            <person name="Gainer-Dewar J."/>
            <person name="Goldberg J."/>
            <person name="Gnerre S."/>
            <person name="Griggs A."/>
            <person name="Gujja S."/>
            <person name="Hansen M."/>
            <person name="Howarth C."/>
            <person name="Imamovic A."/>
            <person name="Ireland A."/>
            <person name="Larimer J."/>
            <person name="McCowan C."/>
            <person name="Murphy C."/>
            <person name="Pearson M."/>
            <person name="Poon T.W."/>
            <person name="Priest M."/>
            <person name="Roberts A."/>
            <person name="Saif S."/>
            <person name="Shea T."/>
            <person name="Sykes S."/>
            <person name="Wortman J."/>
            <person name="Nusbaum C."/>
            <person name="Birren B."/>
        </authorList>
    </citation>
    <scope>NUCLEOTIDE SEQUENCE [LARGE SCALE GENOMIC DNA]</scope>
    <source>
        <strain evidence="3 4">CIP 110357</strain>
    </source>
</reference>
<accession>V2UD31</accession>
<organism evidence="3 4">
    <name type="scientific">Acinetobacter brisouii CIP 110357</name>
    <dbReference type="NCBI Taxonomy" id="1341683"/>
    <lineage>
        <taxon>Bacteria</taxon>
        <taxon>Pseudomonadati</taxon>
        <taxon>Pseudomonadota</taxon>
        <taxon>Gammaproteobacteria</taxon>
        <taxon>Moraxellales</taxon>
        <taxon>Moraxellaceae</taxon>
        <taxon>Acinetobacter</taxon>
    </lineage>
</organism>
<dbReference type="InterPro" id="IPR037126">
    <property type="entry name" value="PdaC/RsiV-like_sf"/>
</dbReference>
<dbReference type="HOGENOM" id="CLU_081196_0_0_6"/>
<evidence type="ECO:0000313" key="3">
    <source>
        <dbReference type="EMBL" id="ESK52363.1"/>
    </source>
</evidence>
<sequence length="309" mass="34709">MLHKNSSILFSVSVLSASLCLSACQKQNDDAEQSVSTPKVAQVKPKPVPFEFTANVDNIPVQLPACEGNNCPEFQVQRLKSNYAFIDQQVDAAIIATLRDNLDLTMTNPAASELVASEPQTTDLRQQVQQYAKAFLALDQELKKMNANPQISFHVQPKILRKQDHLVTVQLNSDSFLGGAHGAAAQQYLMFDLKHQQQLHLNDILLPDRRNALLKQLHQQFAQWVEAQKLADNVQEYEDAWPFKLTNNFYLSSQGLVLQYAEYEIGPYVVGMPSFTIPYAQLKGILKPEYLPKPEITQTKTASKVQHST</sequence>